<dbReference type="OrthoDB" id="424794at2759"/>
<feature type="domain" description="Pseudouridine synthase RsuA/RluA-like" evidence="1">
    <location>
        <begin position="184"/>
        <end position="331"/>
    </location>
</feature>
<feature type="non-terminal residue" evidence="2">
    <location>
        <position position="1"/>
    </location>
</feature>
<evidence type="ECO:0000313" key="2">
    <source>
        <dbReference type="EMBL" id="CDW29984.1"/>
    </source>
</evidence>
<dbReference type="InterPro" id="IPR020103">
    <property type="entry name" value="PsdUridine_synth_cat_dom_sf"/>
</dbReference>
<name>A0A0K2TVG8_LEPSM</name>
<dbReference type="EMBL" id="HACA01012623">
    <property type="protein sequence ID" value="CDW29984.1"/>
    <property type="molecule type" value="Transcribed_RNA"/>
</dbReference>
<dbReference type="SUPFAM" id="SSF55120">
    <property type="entry name" value="Pseudouridine synthase"/>
    <property type="match status" value="1"/>
</dbReference>
<dbReference type="GO" id="GO:0003723">
    <property type="term" value="F:RNA binding"/>
    <property type="evidence" value="ECO:0007669"/>
    <property type="project" value="InterPro"/>
</dbReference>
<dbReference type="Gene3D" id="3.30.2350.10">
    <property type="entry name" value="Pseudouridine synthase"/>
    <property type="match status" value="1"/>
</dbReference>
<dbReference type="InterPro" id="IPR006224">
    <property type="entry name" value="PsdUridine_synth_RluA-like_CS"/>
</dbReference>
<dbReference type="InterPro" id="IPR006145">
    <property type="entry name" value="PsdUridine_synth_RsuA/RluA"/>
</dbReference>
<dbReference type="PANTHER" id="PTHR21600">
    <property type="entry name" value="MITOCHONDRIAL RNA PSEUDOURIDINE SYNTHASE"/>
    <property type="match status" value="1"/>
</dbReference>
<dbReference type="PROSITE" id="PS01129">
    <property type="entry name" value="PSI_RLU"/>
    <property type="match status" value="1"/>
</dbReference>
<dbReference type="GO" id="GO:0009982">
    <property type="term" value="F:pseudouridine synthase activity"/>
    <property type="evidence" value="ECO:0007669"/>
    <property type="project" value="InterPro"/>
</dbReference>
<gene>
    <name evidence="2" type="primary">Dmoj\GI18161</name>
</gene>
<dbReference type="GO" id="GO:0000455">
    <property type="term" value="P:enzyme-directed rRNA pseudouridine synthesis"/>
    <property type="evidence" value="ECO:0007669"/>
    <property type="project" value="TreeGrafter"/>
</dbReference>
<dbReference type="PANTHER" id="PTHR21600:SF40">
    <property type="entry name" value="PSEUDOURIDYLATE SYNTHASE RPUSD2"/>
    <property type="match status" value="1"/>
</dbReference>
<protein>
    <recommendedName>
        <fullName evidence="1">Pseudouridine synthase RsuA/RluA-like domain-containing protein</fullName>
    </recommendedName>
</protein>
<dbReference type="Pfam" id="PF00849">
    <property type="entry name" value="PseudoU_synth_2"/>
    <property type="match status" value="1"/>
</dbReference>
<organism evidence="2">
    <name type="scientific">Lepeophtheirus salmonis</name>
    <name type="common">Salmon louse</name>
    <name type="synonym">Caligus salmonis</name>
    <dbReference type="NCBI Taxonomy" id="72036"/>
    <lineage>
        <taxon>Eukaryota</taxon>
        <taxon>Metazoa</taxon>
        <taxon>Ecdysozoa</taxon>
        <taxon>Arthropoda</taxon>
        <taxon>Crustacea</taxon>
        <taxon>Multicrustacea</taxon>
        <taxon>Hexanauplia</taxon>
        <taxon>Copepoda</taxon>
        <taxon>Siphonostomatoida</taxon>
        <taxon>Caligidae</taxon>
        <taxon>Lepeophtheirus</taxon>
    </lineage>
</organism>
<proteinExistence type="predicted"/>
<accession>A0A0K2TVG8</accession>
<dbReference type="AlphaFoldDB" id="A0A0K2TVG8"/>
<evidence type="ECO:0000259" key="1">
    <source>
        <dbReference type="Pfam" id="PF00849"/>
    </source>
</evidence>
<reference evidence="2" key="1">
    <citation type="submission" date="2014-05" db="EMBL/GenBank/DDBJ databases">
        <authorList>
            <person name="Chronopoulou M."/>
        </authorList>
    </citation>
    <scope>NUCLEOTIDE SEQUENCE</scope>
    <source>
        <tissue evidence="2">Whole organism</tissue>
    </source>
</reference>
<sequence length="451" mass="52713">IINILYNYMMSGHRIIQHLVTKPGHGSFVQGLGTINYINENQLLIRPHDARARYTLENGRVKKKFECTFSPRCFYGPQYYFQNGLRFVHPYYSVMEFKITKSRLKSMKSEGFPLTLEGALKCLFPLTPIEFFDFKCTKELLWINFEPTSLKSQINESDLIAHLVHTHERPVLDAKLGIIYEDEDVLVVNKPPSLCISPSSTYKFNTLLFILAKEYGYHDLRPIHRLDKKTSGVLIFGKSKESASMIKEYFVDKNVQISKEYLALVDGSFPNSIICKDPISHYSIHGHSAKILRKKKESVTEFELIRSLNGLSLIRALPLTGRTHQIRIHLRNLGYPVVNDSNYNDNDSDDLIDREQESYQRALHLLITSDHPSSTITHPRYEHETYFSPTCVNCSLGQRYQIQMNPRDKMFICLHSWKYKLGERYNFEAPWPEWTRRLDYFVQQRRHKSKT</sequence>
<dbReference type="InterPro" id="IPR050188">
    <property type="entry name" value="RluA_PseudoU_synthase"/>
</dbReference>